<dbReference type="GO" id="GO:0015344">
    <property type="term" value="F:siderophore uptake transmembrane transporter activity"/>
    <property type="evidence" value="ECO:0007669"/>
    <property type="project" value="TreeGrafter"/>
</dbReference>
<gene>
    <name evidence="19" type="ORF">H4O21_23375</name>
</gene>
<dbReference type="SUPFAM" id="SSF56935">
    <property type="entry name" value="Porins"/>
    <property type="match status" value="1"/>
</dbReference>
<dbReference type="Gene3D" id="2.40.170.20">
    <property type="entry name" value="TonB-dependent receptor, beta-barrel domain"/>
    <property type="match status" value="1"/>
</dbReference>
<keyword evidence="3 14" id="KW-0813">Transport</keyword>
<evidence type="ECO:0000256" key="8">
    <source>
        <dbReference type="ARBA" id="ARBA00023004"/>
    </source>
</evidence>
<evidence type="ECO:0000256" key="16">
    <source>
        <dbReference type="SAM" id="SignalP"/>
    </source>
</evidence>
<feature type="domain" description="TonB-dependent receptor-like beta-barrel" evidence="17">
    <location>
        <begin position="227"/>
        <end position="664"/>
    </location>
</feature>
<keyword evidence="20" id="KW-1185">Reference proteome</keyword>
<keyword evidence="6 14" id="KW-0812">Transmembrane</keyword>
<dbReference type="NCBIfam" id="TIGR01783">
    <property type="entry name" value="TonB-siderophor"/>
    <property type="match status" value="1"/>
</dbReference>
<dbReference type="InterPro" id="IPR037066">
    <property type="entry name" value="Plug_dom_sf"/>
</dbReference>
<organism evidence="19 20">
    <name type="scientific">Oceanospirillum sediminis</name>
    <dbReference type="NCBI Taxonomy" id="2760088"/>
    <lineage>
        <taxon>Bacteria</taxon>
        <taxon>Pseudomonadati</taxon>
        <taxon>Pseudomonadota</taxon>
        <taxon>Gammaproteobacteria</taxon>
        <taxon>Oceanospirillales</taxon>
        <taxon>Oceanospirillaceae</taxon>
        <taxon>Oceanospirillum</taxon>
    </lineage>
</organism>
<dbReference type="PANTHER" id="PTHR32552:SF68">
    <property type="entry name" value="FERRICHROME OUTER MEMBRANE TRANSPORTER_PHAGE RECEPTOR"/>
    <property type="match status" value="1"/>
</dbReference>
<keyword evidence="7 16" id="KW-0732">Signal</keyword>
<evidence type="ECO:0000259" key="18">
    <source>
        <dbReference type="Pfam" id="PF07715"/>
    </source>
</evidence>
<keyword evidence="4 14" id="KW-1134">Transmembrane beta strand</keyword>
<evidence type="ECO:0000256" key="13">
    <source>
        <dbReference type="ARBA" id="ARBA00023237"/>
    </source>
</evidence>
<dbReference type="InterPro" id="IPR036942">
    <property type="entry name" value="Beta-barrel_TonB_sf"/>
</dbReference>
<proteinExistence type="inferred from homology"/>
<evidence type="ECO:0000256" key="5">
    <source>
        <dbReference type="ARBA" id="ARBA00022496"/>
    </source>
</evidence>
<reference evidence="19 20" key="1">
    <citation type="submission" date="2020-08" db="EMBL/GenBank/DDBJ databases">
        <title>Oceanospirillum sp. nov. isolated from marine sediment.</title>
        <authorList>
            <person name="Ji X."/>
        </authorList>
    </citation>
    <scope>NUCLEOTIDE SEQUENCE [LARGE SCALE GENOMIC DNA]</scope>
    <source>
        <strain evidence="19 20">D5</strain>
    </source>
</reference>
<evidence type="ECO:0000256" key="6">
    <source>
        <dbReference type="ARBA" id="ARBA00022692"/>
    </source>
</evidence>
<keyword evidence="12 19" id="KW-0675">Receptor</keyword>
<sequence>MKHRPIVTAIRKVTQAAVLPAATLITLPASAQTTPAQEMEAITVVAEALKVDNSAQDTPRAVSIITREKLDAAAPQKLDEALRYTAGVTAQPYGSDNDTDWFKVRGMDAVTYLDGSRLFRDGYYTWLTEPYGLQQIEVIKGPAAILFGESSPGGIINTVQKKPTDNPQNEWYAQLGNKGLYSVNLDTSDALSDSMSYRLVGSVKSREGELDATENDRYYLAPSLKIALSDQTTLMLMATHLRDDGVPTNGFFPAAGTLLASDSGKIDPSTNYGEPDYDLYERTQVSVGYQLEHAFDDTWRFSQSLNYGYNDLLLRSTYAFFNADPAASQLYRGVVFREGDNQSVTFDNHAVGQWDLGRTEHTLLLGVDLQRHKTEGEEQDSYAFSPIAVSEPEYGHYTPLDPANNLDREITKSQASLYAQYQIDLDARWLALIGARYDHVTTENSSQAARQDKSRSDDELSFNTSVMYRADNGMSPYASYSQSFEVISTIDSATGELYKPLSGEQVEIGVKFEPDFMDGYINLAWFDITEKNALVTNPNTFVATQTGEETSTGMELDLVSQLSDSVKLSATYTYTKAETDNSYGQGKQQAGLIPEHAASAWLDYDGASAGVAALNIGLGARYIGKSKDNPASSHLTVPDVTLWDARVSYDINQRWNAQLNINNLFDKEYVSGCDYWCYYGQSRSVVFSTRYRW</sequence>
<evidence type="ECO:0000256" key="1">
    <source>
        <dbReference type="ARBA" id="ARBA00004571"/>
    </source>
</evidence>
<dbReference type="GO" id="GO:0038023">
    <property type="term" value="F:signaling receptor activity"/>
    <property type="evidence" value="ECO:0007669"/>
    <property type="project" value="InterPro"/>
</dbReference>
<evidence type="ECO:0000256" key="14">
    <source>
        <dbReference type="PROSITE-ProRule" id="PRU01360"/>
    </source>
</evidence>
<feature type="domain" description="TonB-dependent receptor plug" evidence="18">
    <location>
        <begin position="55"/>
        <end position="155"/>
    </location>
</feature>
<dbReference type="GO" id="GO:0015891">
    <property type="term" value="P:siderophore transport"/>
    <property type="evidence" value="ECO:0007669"/>
    <property type="project" value="InterPro"/>
</dbReference>
<dbReference type="InterPro" id="IPR039426">
    <property type="entry name" value="TonB-dep_rcpt-like"/>
</dbReference>
<protein>
    <submittedName>
        <fullName evidence="19">TonB-dependent siderophore receptor</fullName>
    </submittedName>
</protein>
<feature type="chain" id="PRO_5032495378" evidence="16">
    <location>
        <begin position="32"/>
        <end position="693"/>
    </location>
</feature>
<evidence type="ECO:0000256" key="15">
    <source>
        <dbReference type="RuleBase" id="RU003357"/>
    </source>
</evidence>
<dbReference type="PROSITE" id="PS52016">
    <property type="entry name" value="TONB_DEPENDENT_REC_3"/>
    <property type="match status" value="1"/>
</dbReference>
<feature type="signal peptide" evidence="16">
    <location>
        <begin position="1"/>
        <end position="31"/>
    </location>
</feature>
<dbReference type="Gene3D" id="2.170.130.10">
    <property type="entry name" value="TonB-dependent receptor, plug domain"/>
    <property type="match status" value="1"/>
</dbReference>
<name>A0A839IW18_9GAMM</name>
<dbReference type="CDD" id="cd01347">
    <property type="entry name" value="ligand_gated_channel"/>
    <property type="match status" value="1"/>
</dbReference>
<evidence type="ECO:0000256" key="4">
    <source>
        <dbReference type="ARBA" id="ARBA00022452"/>
    </source>
</evidence>
<accession>A0A839IW18</accession>
<dbReference type="GO" id="GO:0009279">
    <property type="term" value="C:cell outer membrane"/>
    <property type="evidence" value="ECO:0007669"/>
    <property type="project" value="UniProtKB-SubCell"/>
</dbReference>
<comment type="caution">
    <text evidence="19">The sequence shown here is derived from an EMBL/GenBank/DDBJ whole genome shotgun (WGS) entry which is preliminary data.</text>
</comment>
<evidence type="ECO:0000256" key="3">
    <source>
        <dbReference type="ARBA" id="ARBA00022448"/>
    </source>
</evidence>
<keyword evidence="11 14" id="KW-0472">Membrane</keyword>
<comment type="subcellular location">
    <subcellularLocation>
        <location evidence="1 14">Cell outer membrane</location>
        <topology evidence="1 14">Multi-pass membrane protein</topology>
    </subcellularLocation>
</comment>
<dbReference type="Proteomes" id="UP000565262">
    <property type="component" value="Unassembled WGS sequence"/>
</dbReference>
<evidence type="ECO:0000256" key="9">
    <source>
        <dbReference type="ARBA" id="ARBA00023065"/>
    </source>
</evidence>
<evidence type="ECO:0000256" key="7">
    <source>
        <dbReference type="ARBA" id="ARBA00022729"/>
    </source>
</evidence>
<evidence type="ECO:0000256" key="2">
    <source>
        <dbReference type="ARBA" id="ARBA00009810"/>
    </source>
</evidence>
<evidence type="ECO:0000256" key="10">
    <source>
        <dbReference type="ARBA" id="ARBA00023077"/>
    </source>
</evidence>
<dbReference type="EMBL" id="JACJFM010000060">
    <property type="protein sequence ID" value="MBB1489555.1"/>
    <property type="molecule type" value="Genomic_DNA"/>
</dbReference>
<dbReference type="InterPro" id="IPR012910">
    <property type="entry name" value="Plug_dom"/>
</dbReference>
<dbReference type="RefSeq" id="WP_182812029.1">
    <property type="nucleotide sequence ID" value="NZ_JACJFM010000060.1"/>
</dbReference>
<keyword evidence="5" id="KW-0410">Iron transport</keyword>
<dbReference type="Pfam" id="PF00593">
    <property type="entry name" value="TonB_dep_Rec_b-barrel"/>
    <property type="match status" value="1"/>
</dbReference>
<evidence type="ECO:0000313" key="19">
    <source>
        <dbReference type="EMBL" id="MBB1489555.1"/>
    </source>
</evidence>
<dbReference type="PANTHER" id="PTHR32552">
    <property type="entry name" value="FERRICHROME IRON RECEPTOR-RELATED"/>
    <property type="match status" value="1"/>
</dbReference>
<keyword evidence="9" id="KW-0406">Ion transport</keyword>
<dbReference type="InterPro" id="IPR000531">
    <property type="entry name" value="Beta-barrel_TonB"/>
</dbReference>
<evidence type="ECO:0000313" key="20">
    <source>
        <dbReference type="Proteomes" id="UP000565262"/>
    </source>
</evidence>
<dbReference type="InterPro" id="IPR010105">
    <property type="entry name" value="TonB_sidphr_rcpt"/>
</dbReference>
<dbReference type="Pfam" id="PF07715">
    <property type="entry name" value="Plug"/>
    <property type="match status" value="1"/>
</dbReference>
<keyword evidence="10 15" id="KW-0798">TonB box</keyword>
<evidence type="ECO:0000259" key="17">
    <source>
        <dbReference type="Pfam" id="PF00593"/>
    </source>
</evidence>
<comment type="similarity">
    <text evidence="2 14 15">Belongs to the TonB-dependent receptor family.</text>
</comment>
<keyword evidence="13 14" id="KW-0998">Cell outer membrane</keyword>
<dbReference type="AlphaFoldDB" id="A0A839IW18"/>
<evidence type="ECO:0000256" key="11">
    <source>
        <dbReference type="ARBA" id="ARBA00023136"/>
    </source>
</evidence>
<evidence type="ECO:0000256" key="12">
    <source>
        <dbReference type="ARBA" id="ARBA00023170"/>
    </source>
</evidence>
<keyword evidence="8" id="KW-0408">Iron</keyword>